<comment type="caution">
    <text evidence="1">The sequence shown here is derived from an EMBL/GenBank/DDBJ whole genome shotgun (WGS) entry which is preliminary data.</text>
</comment>
<gene>
    <name evidence="1" type="ORF">GCM10009104_23730</name>
</gene>
<organism evidence="1 2">
    <name type="scientific">Marinobacterium maritimum</name>
    <dbReference type="NCBI Taxonomy" id="500162"/>
    <lineage>
        <taxon>Bacteria</taxon>
        <taxon>Pseudomonadati</taxon>
        <taxon>Pseudomonadota</taxon>
        <taxon>Gammaproteobacteria</taxon>
        <taxon>Oceanospirillales</taxon>
        <taxon>Oceanospirillaceae</taxon>
        <taxon>Marinobacterium</taxon>
    </lineage>
</organism>
<evidence type="ECO:0000313" key="2">
    <source>
        <dbReference type="Proteomes" id="UP001499915"/>
    </source>
</evidence>
<dbReference type="Proteomes" id="UP001499915">
    <property type="component" value="Unassembled WGS sequence"/>
</dbReference>
<proteinExistence type="predicted"/>
<sequence>MLVLEPKDVSREALIRLLFTDPVDEFEIKTVDSWKLVIDDETVYLPTLLEELIEANDHSCRIYTQARAASLMSVSIPVIGPVTALGSALGMAVHNLATYNPDFEIRKGLRDRVRVTNHKKIKRDEIANKQSQ</sequence>
<protein>
    <submittedName>
        <fullName evidence="1">Uncharacterized protein</fullName>
    </submittedName>
</protein>
<evidence type="ECO:0000313" key="1">
    <source>
        <dbReference type="EMBL" id="GAA0695297.1"/>
    </source>
</evidence>
<accession>A0ABP3TCM0</accession>
<reference evidence="2" key="1">
    <citation type="journal article" date="2019" name="Int. J. Syst. Evol. Microbiol.">
        <title>The Global Catalogue of Microorganisms (GCM) 10K type strain sequencing project: providing services to taxonomists for standard genome sequencing and annotation.</title>
        <authorList>
            <consortium name="The Broad Institute Genomics Platform"/>
            <consortium name="The Broad Institute Genome Sequencing Center for Infectious Disease"/>
            <person name="Wu L."/>
            <person name="Ma J."/>
        </authorList>
    </citation>
    <scope>NUCLEOTIDE SEQUENCE [LARGE SCALE GENOMIC DNA]</scope>
    <source>
        <strain evidence="2">JCM 15134</strain>
    </source>
</reference>
<dbReference type="EMBL" id="BAAAET010000003">
    <property type="protein sequence ID" value="GAA0695297.1"/>
    <property type="molecule type" value="Genomic_DNA"/>
</dbReference>
<keyword evidence="2" id="KW-1185">Reference proteome</keyword>
<dbReference type="RefSeq" id="WP_343806191.1">
    <property type="nucleotide sequence ID" value="NZ_BAAAET010000003.1"/>
</dbReference>
<name>A0ABP3TCM0_9GAMM</name>